<evidence type="ECO:0000313" key="2">
    <source>
        <dbReference type="EMBL" id="GMT23254.1"/>
    </source>
</evidence>
<organism evidence="2 3">
    <name type="scientific">Pristionchus fissidentatus</name>
    <dbReference type="NCBI Taxonomy" id="1538716"/>
    <lineage>
        <taxon>Eukaryota</taxon>
        <taxon>Metazoa</taxon>
        <taxon>Ecdysozoa</taxon>
        <taxon>Nematoda</taxon>
        <taxon>Chromadorea</taxon>
        <taxon>Rhabditida</taxon>
        <taxon>Rhabditina</taxon>
        <taxon>Diplogasteromorpha</taxon>
        <taxon>Diplogasteroidea</taxon>
        <taxon>Neodiplogasteridae</taxon>
        <taxon>Pristionchus</taxon>
    </lineage>
</organism>
<name>A0AAV5VUL8_9BILA</name>
<dbReference type="Proteomes" id="UP001432322">
    <property type="component" value="Unassembled WGS sequence"/>
</dbReference>
<sequence>STPSLPVIATKQSADTILWYTGINCGLTTASLIIDICVIYVIIQFTPNTSIGYRKHLLIVMFVGIVTTLYLCLMFQPVTTPPLSCIYPLGLIQDNVNLDTHLNFTIFVCAVALNAPPLASCFLYRHQCIMLVNSRFKYSEKWLIPLRSFLYLYFAAHGVGVYV</sequence>
<evidence type="ECO:0008006" key="4">
    <source>
        <dbReference type="Google" id="ProtNLM"/>
    </source>
</evidence>
<keyword evidence="1" id="KW-1133">Transmembrane helix</keyword>
<dbReference type="PANTHER" id="PTHR45830">
    <property type="entry name" value="SERPENTINE RECEPTOR, CLASS I"/>
    <property type="match status" value="1"/>
</dbReference>
<dbReference type="Pfam" id="PF10327">
    <property type="entry name" value="7TM_GPCR_Sri"/>
    <property type="match status" value="1"/>
</dbReference>
<proteinExistence type="predicted"/>
<protein>
    <recommendedName>
        <fullName evidence="4">G protein-coupled receptor</fullName>
    </recommendedName>
</protein>
<feature type="transmembrane region" description="Helical" evidence="1">
    <location>
        <begin position="17"/>
        <end position="45"/>
    </location>
</feature>
<evidence type="ECO:0000313" key="3">
    <source>
        <dbReference type="Proteomes" id="UP001432322"/>
    </source>
</evidence>
<accession>A0AAV5VUL8</accession>
<evidence type="ECO:0000256" key="1">
    <source>
        <dbReference type="SAM" id="Phobius"/>
    </source>
</evidence>
<feature type="transmembrane region" description="Helical" evidence="1">
    <location>
        <begin position="144"/>
        <end position="162"/>
    </location>
</feature>
<comment type="caution">
    <text evidence="2">The sequence shown here is derived from an EMBL/GenBank/DDBJ whole genome shotgun (WGS) entry which is preliminary data.</text>
</comment>
<dbReference type="PANTHER" id="PTHR45830:SF15">
    <property type="entry name" value="SERPENTINE RECEPTOR, CLASS I"/>
    <property type="match status" value="1"/>
</dbReference>
<dbReference type="AlphaFoldDB" id="A0AAV5VUL8"/>
<feature type="non-terminal residue" evidence="2">
    <location>
        <position position="1"/>
    </location>
</feature>
<dbReference type="EMBL" id="BTSY01000004">
    <property type="protein sequence ID" value="GMT23254.1"/>
    <property type="molecule type" value="Genomic_DNA"/>
</dbReference>
<feature type="transmembrane region" description="Helical" evidence="1">
    <location>
        <begin position="57"/>
        <end position="78"/>
    </location>
</feature>
<feature type="non-terminal residue" evidence="2">
    <location>
        <position position="163"/>
    </location>
</feature>
<feature type="transmembrane region" description="Helical" evidence="1">
    <location>
        <begin position="104"/>
        <end position="124"/>
    </location>
</feature>
<keyword evidence="1" id="KW-0812">Transmembrane</keyword>
<dbReference type="InterPro" id="IPR019429">
    <property type="entry name" value="7TM_GPCR_serpentine_rcpt_Sri"/>
</dbReference>
<reference evidence="2" key="1">
    <citation type="submission" date="2023-10" db="EMBL/GenBank/DDBJ databases">
        <title>Genome assembly of Pristionchus species.</title>
        <authorList>
            <person name="Yoshida K."/>
            <person name="Sommer R.J."/>
        </authorList>
    </citation>
    <scope>NUCLEOTIDE SEQUENCE</scope>
    <source>
        <strain evidence="2">RS5133</strain>
    </source>
</reference>
<gene>
    <name evidence="2" type="ORF">PFISCL1PPCAC_14551</name>
</gene>
<keyword evidence="1" id="KW-0472">Membrane</keyword>
<keyword evidence="3" id="KW-1185">Reference proteome</keyword>